<dbReference type="Pfam" id="PF00583">
    <property type="entry name" value="Acetyltransf_1"/>
    <property type="match status" value="1"/>
</dbReference>
<dbReference type="InterPro" id="IPR016181">
    <property type="entry name" value="Acyl_CoA_acyltransferase"/>
</dbReference>
<organism evidence="2 3">
    <name type="scientific">Nocardioides iriomotensis</name>
    <dbReference type="NCBI Taxonomy" id="715784"/>
    <lineage>
        <taxon>Bacteria</taxon>
        <taxon>Bacillati</taxon>
        <taxon>Actinomycetota</taxon>
        <taxon>Actinomycetes</taxon>
        <taxon>Propionibacteriales</taxon>
        <taxon>Nocardioidaceae</taxon>
        <taxon>Nocardioides</taxon>
    </lineage>
</organism>
<dbReference type="CDD" id="cd04301">
    <property type="entry name" value="NAT_SF"/>
    <property type="match status" value="1"/>
</dbReference>
<dbReference type="GO" id="GO:0016747">
    <property type="term" value="F:acyltransferase activity, transferring groups other than amino-acyl groups"/>
    <property type="evidence" value="ECO:0007669"/>
    <property type="project" value="InterPro"/>
</dbReference>
<evidence type="ECO:0000259" key="1">
    <source>
        <dbReference type="PROSITE" id="PS51186"/>
    </source>
</evidence>
<dbReference type="OrthoDB" id="5503463at2"/>
<protein>
    <submittedName>
        <fullName evidence="2">GNAT family N-acetyltransferase</fullName>
    </submittedName>
</protein>
<dbReference type="RefSeq" id="WP_129989165.1">
    <property type="nucleotide sequence ID" value="NZ_SDPU01000035.1"/>
</dbReference>
<dbReference type="Gene3D" id="3.40.630.30">
    <property type="match status" value="1"/>
</dbReference>
<keyword evidence="3" id="KW-1185">Reference proteome</keyword>
<dbReference type="Proteomes" id="UP000291189">
    <property type="component" value="Unassembled WGS sequence"/>
</dbReference>
<gene>
    <name evidence="2" type="ORF">ETU37_20240</name>
</gene>
<name>A0A4Q5IU76_9ACTN</name>
<dbReference type="PANTHER" id="PTHR43617">
    <property type="entry name" value="L-AMINO ACID N-ACETYLTRANSFERASE"/>
    <property type="match status" value="1"/>
</dbReference>
<dbReference type="EMBL" id="SDPU01000035">
    <property type="protein sequence ID" value="RYU09400.1"/>
    <property type="molecule type" value="Genomic_DNA"/>
</dbReference>
<dbReference type="PROSITE" id="PS51186">
    <property type="entry name" value="GNAT"/>
    <property type="match status" value="1"/>
</dbReference>
<reference evidence="2 3" key="1">
    <citation type="submission" date="2019-01" db="EMBL/GenBank/DDBJ databases">
        <title>Nocardioides guangzhouensis sp. nov., an actinobacterium isolated from soil.</title>
        <authorList>
            <person name="Fu Y."/>
            <person name="Cai Y."/>
            <person name="Lin Z."/>
            <person name="Chen P."/>
        </authorList>
    </citation>
    <scope>NUCLEOTIDE SEQUENCE [LARGE SCALE GENOMIC DNA]</scope>
    <source>
        <strain evidence="2 3">NBRC 105384</strain>
    </source>
</reference>
<dbReference type="AlphaFoldDB" id="A0A4Q5IU76"/>
<dbReference type="InterPro" id="IPR050276">
    <property type="entry name" value="MshD_Acetyltransferase"/>
</dbReference>
<dbReference type="SUPFAM" id="SSF55729">
    <property type="entry name" value="Acyl-CoA N-acyltransferases (Nat)"/>
    <property type="match status" value="1"/>
</dbReference>
<evidence type="ECO:0000313" key="3">
    <source>
        <dbReference type="Proteomes" id="UP000291189"/>
    </source>
</evidence>
<proteinExistence type="predicted"/>
<accession>A0A4Q5IU76</accession>
<evidence type="ECO:0000313" key="2">
    <source>
        <dbReference type="EMBL" id="RYU09400.1"/>
    </source>
</evidence>
<sequence>MTTADPLRTLETYYDTAPRASATTEEVGPFTLFLRSDPDGWPYYARPRLGLPAESTVTADDVRRVRERQREVAAPETFEWVHETTPSLLAAALTAGLHVEECPLLVLAEPRPPSGQETARVSVLDADSDLVPGAIAAVSAGFAGTDEVAVPSETAVARRRRMVAAGLVTLAVALDADGTVVGGGSHGPRGDTTELAGIAVLPRARKRGVGEALTRALVDDARRRGVGTVFLSAQDDAVARVYERVGFRRVGTACLGSPGDGA</sequence>
<comment type="caution">
    <text evidence="2">The sequence shown here is derived from an EMBL/GenBank/DDBJ whole genome shotgun (WGS) entry which is preliminary data.</text>
</comment>
<dbReference type="InterPro" id="IPR000182">
    <property type="entry name" value="GNAT_dom"/>
</dbReference>
<keyword evidence="2" id="KW-0808">Transferase</keyword>
<feature type="domain" description="N-acetyltransferase" evidence="1">
    <location>
        <begin position="128"/>
        <end position="262"/>
    </location>
</feature>